<keyword evidence="6 8" id="KW-1133">Transmembrane helix</keyword>
<dbReference type="PANTHER" id="PTHR24221">
    <property type="entry name" value="ATP-BINDING CASSETTE SUB-FAMILY B"/>
    <property type="match status" value="1"/>
</dbReference>
<name>A0ABT5RR45_9BURK</name>
<dbReference type="RefSeq" id="WP_274106598.1">
    <property type="nucleotide sequence ID" value="NZ_JAPCKI010000001.1"/>
</dbReference>
<evidence type="ECO:0000256" key="3">
    <source>
        <dbReference type="ARBA" id="ARBA00022692"/>
    </source>
</evidence>
<protein>
    <submittedName>
        <fullName evidence="11">Type I secretion system permease/ATPase</fullName>
    </submittedName>
</protein>
<dbReference type="InterPro" id="IPR003593">
    <property type="entry name" value="AAA+_ATPase"/>
</dbReference>
<dbReference type="InterPro" id="IPR036640">
    <property type="entry name" value="ABC1_TM_sf"/>
</dbReference>
<keyword evidence="7 8" id="KW-0472">Membrane</keyword>
<dbReference type="Gene3D" id="3.40.50.300">
    <property type="entry name" value="P-loop containing nucleotide triphosphate hydrolases"/>
    <property type="match status" value="1"/>
</dbReference>
<organism evidence="11 12">
    <name type="scientific">Acidovorax benzenivorans</name>
    <dbReference type="NCBI Taxonomy" id="2987520"/>
    <lineage>
        <taxon>Bacteria</taxon>
        <taxon>Pseudomonadati</taxon>
        <taxon>Pseudomonadota</taxon>
        <taxon>Betaproteobacteria</taxon>
        <taxon>Burkholderiales</taxon>
        <taxon>Comamonadaceae</taxon>
        <taxon>Acidovorax</taxon>
    </lineage>
</organism>
<dbReference type="InterPro" id="IPR003439">
    <property type="entry name" value="ABC_transporter-like_ATP-bd"/>
</dbReference>
<evidence type="ECO:0000256" key="5">
    <source>
        <dbReference type="ARBA" id="ARBA00022840"/>
    </source>
</evidence>
<keyword evidence="2" id="KW-1003">Cell membrane</keyword>
<evidence type="ECO:0000256" key="8">
    <source>
        <dbReference type="SAM" id="Phobius"/>
    </source>
</evidence>
<evidence type="ECO:0000259" key="9">
    <source>
        <dbReference type="PROSITE" id="PS50893"/>
    </source>
</evidence>
<dbReference type="SUPFAM" id="SSF52540">
    <property type="entry name" value="P-loop containing nucleoside triphosphate hydrolases"/>
    <property type="match status" value="1"/>
</dbReference>
<dbReference type="Gene3D" id="1.20.1560.10">
    <property type="entry name" value="ABC transporter type 1, transmembrane domain"/>
    <property type="match status" value="1"/>
</dbReference>
<feature type="transmembrane region" description="Helical" evidence="8">
    <location>
        <begin position="58"/>
        <end position="77"/>
    </location>
</feature>
<feature type="transmembrane region" description="Helical" evidence="8">
    <location>
        <begin position="156"/>
        <end position="175"/>
    </location>
</feature>
<dbReference type="PANTHER" id="PTHR24221:SF248">
    <property type="entry name" value="ABC TRANSPORTER TRANSMEMBRANE REGION"/>
    <property type="match status" value="1"/>
</dbReference>
<dbReference type="Proteomes" id="UP001148932">
    <property type="component" value="Unassembled WGS sequence"/>
</dbReference>
<dbReference type="InterPro" id="IPR011527">
    <property type="entry name" value="ABC1_TM_dom"/>
</dbReference>
<dbReference type="SUPFAM" id="SSF90123">
    <property type="entry name" value="ABC transporter transmembrane region"/>
    <property type="match status" value="1"/>
</dbReference>
<feature type="domain" description="ABC transmembrane type-1" evidence="10">
    <location>
        <begin position="24"/>
        <end position="301"/>
    </location>
</feature>
<dbReference type="EMBL" id="JAPCKI010000001">
    <property type="protein sequence ID" value="MDD2176173.1"/>
    <property type="molecule type" value="Genomic_DNA"/>
</dbReference>
<proteinExistence type="predicted"/>
<evidence type="ECO:0000256" key="6">
    <source>
        <dbReference type="ARBA" id="ARBA00022989"/>
    </source>
</evidence>
<evidence type="ECO:0000256" key="2">
    <source>
        <dbReference type="ARBA" id="ARBA00022475"/>
    </source>
</evidence>
<comment type="subcellular location">
    <subcellularLocation>
        <location evidence="1">Cell membrane</location>
        <topology evidence="1">Multi-pass membrane protein</topology>
    </subcellularLocation>
</comment>
<dbReference type="InterPro" id="IPR027417">
    <property type="entry name" value="P-loop_NTPase"/>
</dbReference>
<evidence type="ECO:0000313" key="11">
    <source>
        <dbReference type="EMBL" id="MDD2176173.1"/>
    </source>
</evidence>
<dbReference type="Pfam" id="PF00664">
    <property type="entry name" value="ABC_membrane"/>
    <property type="match status" value="1"/>
</dbReference>
<evidence type="ECO:0000256" key="1">
    <source>
        <dbReference type="ARBA" id="ARBA00004651"/>
    </source>
</evidence>
<sequence>MSIFRNPPRDEIAQAVRAQRRAWIVVILFSMVVSVLLLTPTLYMLQVYDRVMVSRSELTLLAVSLIALFLFVAMGFADAMRARLLVRLGARLDATLGPSICSAAFARSAREPEAQRAQPFTDWTELRQFLTGPGILAFCDLPWALVYVAALFLLHPLLGVVAIGFALVQAALAWLGQRRTIAPAQALSQAQAESNSYLQGKLRNAEAVEALGMASPLRQRWLGLHARAAERHVALQGLTHRITAWSKYVRYAQQTASLAVGAILVIQGELTPGAMIAANVLMARALAPIDQLVGVWRGLLGARAAYRRLAKLLADYPAGASTHGVRKASGLIGPVVARGLRVAPPGGRAQDILHGLDFTLQPGTLTVVLGASGSGKSTLARVLAGAWPVTGGDLVMGSLHAAGYLPQETALFNGTVAENIARFQVVNGVVDASLVVAAAQAAGLHDMVLRLPKGYDTPVGEGGRSLSGGQRQRIALARALYGEPDLVVLDEPNSHLDDAGEAALLQTLRKLTARGATVLLITHRAGALALADQLWVLHEGHLREQGPRDAVLAQLRSVSAAPQALPA</sequence>
<feature type="transmembrane region" description="Helical" evidence="8">
    <location>
        <begin position="21"/>
        <end position="46"/>
    </location>
</feature>
<reference evidence="11" key="1">
    <citation type="submission" date="2022-10" db="EMBL/GenBank/DDBJ databases">
        <title>Description of microaerobic benzene degrading bacteria.</title>
        <authorList>
            <person name="Bedics A."/>
            <person name="Tancsics A."/>
            <person name="Banerjee S."/>
        </authorList>
    </citation>
    <scope>NUCLEOTIDE SEQUENCE</scope>
    <source>
        <strain evidence="11">D2M1</strain>
    </source>
</reference>
<dbReference type="PROSITE" id="PS50929">
    <property type="entry name" value="ABC_TM1F"/>
    <property type="match status" value="1"/>
</dbReference>
<comment type="caution">
    <text evidence="11">The sequence shown here is derived from an EMBL/GenBank/DDBJ whole genome shotgun (WGS) entry which is preliminary data.</text>
</comment>
<dbReference type="InterPro" id="IPR010128">
    <property type="entry name" value="ATPase_T1SS_PrtD-like"/>
</dbReference>
<dbReference type="PROSITE" id="PS50893">
    <property type="entry name" value="ABC_TRANSPORTER_2"/>
    <property type="match status" value="1"/>
</dbReference>
<keyword evidence="4" id="KW-0547">Nucleotide-binding</keyword>
<evidence type="ECO:0000256" key="7">
    <source>
        <dbReference type="ARBA" id="ARBA00023136"/>
    </source>
</evidence>
<keyword evidence="3 8" id="KW-0812">Transmembrane</keyword>
<gene>
    <name evidence="11" type="ORF">OIN59_01945</name>
</gene>
<dbReference type="InterPro" id="IPR039421">
    <property type="entry name" value="Type_1_exporter"/>
</dbReference>
<evidence type="ECO:0000256" key="4">
    <source>
        <dbReference type="ARBA" id="ARBA00022741"/>
    </source>
</evidence>
<dbReference type="NCBIfam" id="TIGR01842">
    <property type="entry name" value="type_I_sec_PrtD"/>
    <property type="match status" value="1"/>
</dbReference>
<dbReference type="PROSITE" id="PS00211">
    <property type="entry name" value="ABC_TRANSPORTER_1"/>
    <property type="match status" value="1"/>
</dbReference>
<feature type="transmembrane region" description="Helical" evidence="8">
    <location>
        <begin position="129"/>
        <end position="150"/>
    </location>
</feature>
<keyword evidence="12" id="KW-1185">Reference proteome</keyword>
<accession>A0ABT5RR45</accession>
<dbReference type="SMART" id="SM00382">
    <property type="entry name" value="AAA"/>
    <property type="match status" value="1"/>
</dbReference>
<evidence type="ECO:0000313" key="12">
    <source>
        <dbReference type="Proteomes" id="UP001148932"/>
    </source>
</evidence>
<evidence type="ECO:0000259" key="10">
    <source>
        <dbReference type="PROSITE" id="PS50929"/>
    </source>
</evidence>
<keyword evidence="5" id="KW-0067">ATP-binding</keyword>
<feature type="domain" description="ABC transporter" evidence="9">
    <location>
        <begin position="335"/>
        <end position="564"/>
    </location>
</feature>
<dbReference type="Pfam" id="PF00005">
    <property type="entry name" value="ABC_tran"/>
    <property type="match status" value="1"/>
</dbReference>
<dbReference type="InterPro" id="IPR017871">
    <property type="entry name" value="ABC_transporter-like_CS"/>
</dbReference>